<evidence type="ECO:0000256" key="3">
    <source>
        <dbReference type="ARBA" id="ARBA00022723"/>
    </source>
</evidence>
<dbReference type="InterPro" id="IPR016186">
    <property type="entry name" value="C-type_lectin-like/link_sf"/>
</dbReference>
<sequence>MFSPNISAFLFVGVVTFVIVGSQANLLKIQVNKTIESTSNRHKRYSHDDMFLFAWRRGRIFEEREIVKKTYSCGNDEFQHEKGSSGKWVKKDITYFIESFGTSMSEEDVRGGIEFAFSHWADTVDLTFTEVNESDAADIVFGFKSGEHGDNFPFKNGDVAENVKMAHCVGKMPCTAIHFDDNQSWRYVQWESAINEGKWLREDMIDFLTVAMHQIGHALGLGHIGDDQTKHENANEGNVNIMDKIYTRPSSGKTDVYIWPRLRTGDVRAIKSLYQKVEDFEEMKKDCHGYWNQHEYATYNNLTGKYIVLQKGAENLVAARDYCQKIGGFLVSIHSEKENKFITDFIRSKFSAGRNAYIGLVREVANSSWIWEDGTLLTYQNWNPTEPNNAGGIENSVELVATGEHGGWNDIPNDRAKTAVCQVQCLIKLKTEAQAFV</sequence>
<dbReference type="InterPro" id="IPR016187">
    <property type="entry name" value="CTDL_fold"/>
</dbReference>
<feature type="binding site" evidence="7">
    <location>
        <position position="138"/>
    </location>
    <ligand>
        <name>Ca(2+)</name>
        <dbReference type="ChEBI" id="CHEBI:29108"/>
        <label>2</label>
    </ligand>
</feature>
<dbReference type="Pfam" id="PF00059">
    <property type="entry name" value="Lectin_C"/>
    <property type="match status" value="1"/>
</dbReference>
<feature type="binding site" evidence="7">
    <location>
        <position position="148"/>
    </location>
    <ligand>
        <name>Zn(2+)</name>
        <dbReference type="ChEBI" id="CHEBI:29105"/>
        <label>1</label>
    </ligand>
</feature>
<dbReference type="Proteomes" id="UP000887540">
    <property type="component" value="Unplaced"/>
</dbReference>
<dbReference type="CDD" id="cd00037">
    <property type="entry name" value="CLECT"/>
    <property type="match status" value="1"/>
</dbReference>
<dbReference type="SMART" id="SM00034">
    <property type="entry name" value="CLECT"/>
    <property type="match status" value="1"/>
</dbReference>
<name>A0A914E9V3_9BILA</name>
<reference evidence="10" key="1">
    <citation type="submission" date="2022-11" db="UniProtKB">
        <authorList>
            <consortium name="WormBaseParasite"/>
        </authorList>
    </citation>
    <scope>IDENTIFICATION</scope>
</reference>
<feature type="binding site" evidence="7">
    <location>
        <position position="150"/>
    </location>
    <ligand>
        <name>Zn(2+)</name>
        <dbReference type="ChEBI" id="CHEBI:29105"/>
        <label>1</label>
    </ligand>
</feature>
<evidence type="ECO:0000259" key="8">
    <source>
        <dbReference type="PROSITE" id="PS50041"/>
    </source>
</evidence>
<proteinExistence type="inferred from homology"/>
<keyword evidence="6" id="KW-0482">Metalloprotease</keyword>
<dbReference type="AlphaFoldDB" id="A0A914E9V3"/>
<evidence type="ECO:0000256" key="7">
    <source>
        <dbReference type="PIRSR" id="PIRSR621190-2"/>
    </source>
</evidence>
<dbReference type="Pfam" id="PF00413">
    <property type="entry name" value="Peptidase_M10"/>
    <property type="match status" value="1"/>
</dbReference>
<feature type="binding site" evidence="7">
    <location>
        <position position="213"/>
    </location>
    <ligand>
        <name>Zn(2+)</name>
        <dbReference type="ChEBI" id="CHEBI:29105"/>
        <label>2</label>
        <note>catalytic</note>
    </ligand>
</feature>
<dbReference type="PROSITE" id="PS50041">
    <property type="entry name" value="C_TYPE_LECTIN_2"/>
    <property type="match status" value="1"/>
</dbReference>
<dbReference type="InterPro" id="IPR021190">
    <property type="entry name" value="Pept_M10A"/>
</dbReference>
<dbReference type="SUPFAM" id="SSF55486">
    <property type="entry name" value="Metalloproteases ('zincins'), catalytic domain"/>
    <property type="match status" value="1"/>
</dbReference>
<dbReference type="InterPro" id="IPR001818">
    <property type="entry name" value="Pept_M10_metallopeptidase"/>
</dbReference>
<dbReference type="InterPro" id="IPR006026">
    <property type="entry name" value="Peptidase_Metallo"/>
</dbReference>
<feature type="binding site" evidence="7">
    <location>
        <position position="180"/>
    </location>
    <ligand>
        <name>Ca(2+)</name>
        <dbReference type="ChEBI" id="CHEBI:29108"/>
        <label>3</label>
    </ligand>
</feature>
<dbReference type="SUPFAM" id="SSF56436">
    <property type="entry name" value="C-type lectin-like"/>
    <property type="match status" value="1"/>
</dbReference>
<evidence type="ECO:0000256" key="5">
    <source>
        <dbReference type="ARBA" id="ARBA00022833"/>
    </source>
</evidence>
<dbReference type="InterPro" id="IPR024079">
    <property type="entry name" value="MetalloPept_cat_dom_sf"/>
</dbReference>
<accession>A0A914E9V3</accession>
<feature type="binding site" evidence="7">
    <location>
        <position position="181"/>
    </location>
    <ligand>
        <name>Ca(2+)</name>
        <dbReference type="ChEBI" id="CHEBI:29108"/>
        <label>1</label>
    </ligand>
</feature>
<dbReference type="Gene3D" id="3.40.390.10">
    <property type="entry name" value="Collagenase (Catalytic Domain)"/>
    <property type="match status" value="1"/>
</dbReference>
<protein>
    <submittedName>
        <fullName evidence="10">C-type lectin domain-containing protein</fullName>
    </submittedName>
</protein>
<keyword evidence="2" id="KW-0645">Protease</keyword>
<feature type="binding site" evidence="7">
    <location>
        <position position="178"/>
    </location>
    <ligand>
        <name>Zn(2+)</name>
        <dbReference type="ChEBI" id="CHEBI:29105"/>
        <label>1</label>
    </ligand>
</feature>
<dbReference type="GO" id="GO:0031012">
    <property type="term" value="C:extracellular matrix"/>
    <property type="evidence" value="ECO:0007669"/>
    <property type="project" value="InterPro"/>
</dbReference>
<dbReference type="GO" id="GO:0006508">
    <property type="term" value="P:proteolysis"/>
    <property type="evidence" value="ECO:0007669"/>
    <property type="project" value="UniProtKB-KW"/>
</dbReference>
<keyword evidence="3 7" id="KW-0479">Metal-binding</keyword>
<comment type="cofactor">
    <cofactor evidence="7">
        <name>Zn(2+)</name>
        <dbReference type="ChEBI" id="CHEBI:29105"/>
    </cofactor>
    <text evidence="7">Binds 2 Zn(2+) ions per subunit.</text>
</comment>
<feature type="domain" description="C-type lectin" evidence="8">
    <location>
        <begin position="306"/>
        <end position="422"/>
    </location>
</feature>
<keyword evidence="7" id="KW-0106">Calcium</keyword>
<dbReference type="GO" id="GO:0030574">
    <property type="term" value="P:collagen catabolic process"/>
    <property type="evidence" value="ECO:0007669"/>
    <property type="project" value="TreeGrafter"/>
</dbReference>
<comment type="similarity">
    <text evidence="1">Belongs to the peptidase M10A family.</text>
</comment>
<evidence type="ECO:0000256" key="4">
    <source>
        <dbReference type="ARBA" id="ARBA00022801"/>
    </source>
</evidence>
<dbReference type="PANTHER" id="PTHR10201:SF323">
    <property type="entry name" value="MATRIX METALLOPROTEINASE-21"/>
    <property type="match status" value="1"/>
</dbReference>
<keyword evidence="4" id="KW-0378">Hydrolase</keyword>
<feature type="binding site" description="in inhibited form" evidence="7">
    <location>
        <position position="73"/>
    </location>
    <ligand>
        <name>Zn(2+)</name>
        <dbReference type="ChEBI" id="CHEBI:29105"/>
        <label>2</label>
        <note>catalytic</note>
    </ligand>
</feature>
<feature type="binding site" evidence="7">
    <location>
        <position position="157"/>
    </location>
    <ligand>
        <name>Ca(2+)</name>
        <dbReference type="ChEBI" id="CHEBI:29108"/>
        <label>3</label>
    </ligand>
</feature>
<evidence type="ECO:0000313" key="9">
    <source>
        <dbReference type="Proteomes" id="UP000887540"/>
    </source>
</evidence>
<dbReference type="PRINTS" id="PR00138">
    <property type="entry name" value="MATRIXIN"/>
</dbReference>
<dbReference type="GO" id="GO:0004222">
    <property type="term" value="F:metalloendopeptidase activity"/>
    <property type="evidence" value="ECO:0007669"/>
    <property type="project" value="InterPro"/>
</dbReference>
<dbReference type="GO" id="GO:0008270">
    <property type="term" value="F:zinc ion binding"/>
    <property type="evidence" value="ECO:0007669"/>
    <property type="project" value="InterPro"/>
</dbReference>
<dbReference type="Gene3D" id="3.10.100.10">
    <property type="entry name" value="Mannose-Binding Protein A, subunit A"/>
    <property type="match status" value="1"/>
</dbReference>
<dbReference type="GO" id="GO:0030198">
    <property type="term" value="P:extracellular matrix organization"/>
    <property type="evidence" value="ECO:0007669"/>
    <property type="project" value="TreeGrafter"/>
</dbReference>
<feature type="binding site" evidence="7">
    <location>
        <position position="217"/>
    </location>
    <ligand>
        <name>Zn(2+)</name>
        <dbReference type="ChEBI" id="CHEBI:29105"/>
        <label>2</label>
        <note>catalytic</note>
    </ligand>
</feature>
<evidence type="ECO:0000256" key="1">
    <source>
        <dbReference type="ARBA" id="ARBA00010370"/>
    </source>
</evidence>
<evidence type="ECO:0000256" key="2">
    <source>
        <dbReference type="ARBA" id="ARBA00022670"/>
    </source>
</evidence>
<dbReference type="PANTHER" id="PTHR10201">
    <property type="entry name" value="MATRIX METALLOPROTEINASE"/>
    <property type="match status" value="1"/>
</dbReference>
<keyword evidence="5 7" id="KW-0862">Zinc</keyword>
<dbReference type="SMART" id="SM00235">
    <property type="entry name" value="ZnMc"/>
    <property type="match status" value="1"/>
</dbReference>
<evidence type="ECO:0000313" key="10">
    <source>
        <dbReference type="WBParaSite" id="ACRNAN_scaffold633.g7480.t2"/>
    </source>
</evidence>
<dbReference type="WBParaSite" id="ACRNAN_scaffold633.g7480.t2">
    <property type="protein sequence ID" value="ACRNAN_scaffold633.g7480.t2"/>
    <property type="gene ID" value="ACRNAN_scaffold633.g7480"/>
</dbReference>
<evidence type="ECO:0000256" key="6">
    <source>
        <dbReference type="ARBA" id="ARBA00023049"/>
    </source>
</evidence>
<organism evidence="9 10">
    <name type="scientific">Acrobeloides nanus</name>
    <dbReference type="NCBI Taxonomy" id="290746"/>
    <lineage>
        <taxon>Eukaryota</taxon>
        <taxon>Metazoa</taxon>
        <taxon>Ecdysozoa</taxon>
        <taxon>Nematoda</taxon>
        <taxon>Chromadorea</taxon>
        <taxon>Rhabditida</taxon>
        <taxon>Tylenchina</taxon>
        <taxon>Cephalobomorpha</taxon>
        <taxon>Cephaloboidea</taxon>
        <taxon>Cephalobidae</taxon>
        <taxon>Acrobeloides</taxon>
    </lineage>
</organism>
<dbReference type="InterPro" id="IPR001304">
    <property type="entry name" value="C-type_lectin-like"/>
</dbReference>
<keyword evidence="9" id="KW-1185">Reference proteome</keyword>
<comment type="cofactor">
    <cofactor evidence="7">
        <name>Ca(2+)</name>
        <dbReference type="ChEBI" id="CHEBI:29108"/>
    </cofactor>
    <text evidence="7">Can bind about 5 Ca(2+) ions per subunit.</text>
</comment>
<feature type="binding site" evidence="7">
    <location>
        <position position="223"/>
    </location>
    <ligand>
        <name>Zn(2+)</name>
        <dbReference type="ChEBI" id="CHEBI:29105"/>
        <label>2</label>
        <note>catalytic</note>
    </ligand>
</feature>